<dbReference type="EMBL" id="BQNB010019794">
    <property type="protein sequence ID" value="GJT89126.1"/>
    <property type="molecule type" value="Genomic_DNA"/>
</dbReference>
<organism evidence="1 2">
    <name type="scientific">Tanacetum coccineum</name>
    <dbReference type="NCBI Taxonomy" id="301880"/>
    <lineage>
        <taxon>Eukaryota</taxon>
        <taxon>Viridiplantae</taxon>
        <taxon>Streptophyta</taxon>
        <taxon>Embryophyta</taxon>
        <taxon>Tracheophyta</taxon>
        <taxon>Spermatophyta</taxon>
        <taxon>Magnoliopsida</taxon>
        <taxon>eudicotyledons</taxon>
        <taxon>Gunneridae</taxon>
        <taxon>Pentapetalae</taxon>
        <taxon>asterids</taxon>
        <taxon>campanulids</taxon>
        <taxon>Asterales</taxon>
        <taxon>Asteraceae</taxon>
        <taxon>Asteroideae</taxon>
        <taxon>Anthemideae</taxon>
        <taxon>Anthemidinae</taxon>
        <taxon>Tanacetum</taxon>
    </lineage>
</organism>
<evidence type="ECO:0000313" key="2">
    <source>
        <dbReference type="Proteomes" id="UP001151760"/>
    </source>
</evidence>
<dbReference type="Proteomes" id="UP001151760">
    <property type="component" value="Unassembled WGS sequence"/>
</dbReference>
<evidence type="ECO:0000313" key="1">
    <source>
        <dbReference type="EMBL" id="GJT89126.1"/>
    </source>
</evidence>
<protein>
    <submittedName>
        <fullName evidence="1">Uncharacterized protein</fullName>
    </submittedName>
</protein>
<accession>A0ABQ5HNV4</accession>
<name>A0ABQ5HNV4_9ASTR</name>
<keyword evidence="2" id="KW-1185">Reference proteome</keyword>
<comment type="caution">
    <text evidence="1">The sequence shown here is derived from an EMBL/GenBank/DDBJ whole genome shotgun (WGS) entry which is preliminary data.</text>
</comment>
<sequence length="87" mass="10184">MANFSRLNELTVAANSKGLFNGMLVYFDRENGKEIDFENVMTYKILKLLNEVQKHDRIQLLELKKMFVGIYRQVSRKIALIETIMSL</sequence>
<reference evidence="1" key="2">
    <citation type="submission" date="2022-01" db="EMBL/GenBank/DDBJ databases">
        <authorList>
            <person name="Yamashiro T."/>
            <person name="Shiraishi A."/>
            <person name="Satake H."/>
            <person name="Nakayama K."/>
        </authorList>
    </citation>
    <scope>NUCLEOTIDE SEQUENCE</scope>
</reference>
<proteinExistence type="predicted"/>
<gene>
    <name evidence="1" type="ORF">Tco_1070843</name>
</gene>
<reference evidence="1" key="1">
    <citation type="journal article" date="2022" name="Int. J. Mol. Sci.">
        <title>Draft Genome of Tanacetum Coccineum: Genomic Comparison of Closely Related Tanacetum-Family Plants.</title>
        <authorList>
            <person name="Yamashiro T."/>
            <person name="Shiraishi A."/>
            <person name="Nakayama K."/>
            <person name="Satake H."/>
        </authorList>
    </citation>
    <scope>NUCLEOTIDE SEQUENCE</scope>
</reference>